<evidence type="ECO:0000313" key="2">
    <source>
        <dbReference type="Proteomes" id="UP001451303"/>
    </source>
</evidence>
<evidence type="ECO:0008006" key="3">
    <source>
        <dbReference type="Google" id="ProtNLM"/>
    </source>
</evidence>
<evidence type="ECO:0000313" key="1">
    <source>
        <dbReference type="EMBL" id="KAL0470659.1"/>
    </source>
</evidence>
<reference evidence="1 2" key="1">
    <citation type="submission" date="2023-09" db="EMBL/GenBank/DDBJ databases">
        <title>Multi-omics analysis of a traditional fermented food reveals byproduct-associated fungal strains for waste-to-food upcycling.</title>
        <authorList>
            <consortium name="Lawrence Berkeley National Laboratory"/>
            <person name="Rekdal V.M."/>
            <person name="Villalobos-Escobedo J.M."/>
            <person name="Rodriguez-Valeron N."/>
            <person name="Garcia M.O."/>
            <person name="Vasquez D.P."/>
            <person name="Damayanti I."/>
            <person name="Sorensen P.M."/>
            <person name="Baidoo E.E."/>
            <person name="De Carvalho A.C."/>
            <person name="Riley R."/>
            <person name="Lipzen A."/>
            <person name="He G."/>
            <person name="Yan M."/>
            <person name="Haridas S."/>
            <person name="Daum C."/>
            <person name="Yoshinaga Y."/>
            <person name="Ng V."/>
            <person name="Grigoriev I.V."/>
            <person name="Munk R."/>
            <person name="Nuraida L."/>
            <person name="Wijaya C.H."/>
            <person name="Morales P.-C."/>
            <person name="Keasling J.D."/>
        </authorList>
    </citation>
    <scope>NUCLEOTIDE SEQUENCE [LARGE SCALE GENOMIC DNA]</scope>
    <source>
        <strain evidence="1 2">FGSC 2613</strain>
    </source>
</reference>
<dbReference type="Proteomes" id="UP001451303">
    <property type="component" value="Unassembled WGS sequence"/>
</dbReference>
<accession>A0ABR3DDI9</accession>
<organism evidence="1 2">
    <name type="scientific">Neurospora intermedia</name>
    <dbReference type="NCBI Taxonomy" id="5142"/>
    <lineage>
        <taxon>Eukaryota</taxon>
        <taxon>Fungi</taxon>
        <taxon>Dikarya</taxon>
        <taxon>Ascomycota</taxon>
        <taxon>Pezizomycotina</taxon>
        <taxon>Sordariomycetes</taxon>
        <taxon>Sordariomycetidae</taxon>
        <taxon>Sordariales</taxon>
        <taxon>Sordariaceae</taxon>
        <taxon>Neurospora</taxon>
    </lineage>
</organism>
<protein>
    <recommendedName>
        <fullName evidence="3">Questionable protein</fullName>
    </recommendedName>
</protein>
<dbReference type="EMBL" id="JAVLET010000004">
    <property type="protein sequence ID" value="KAL0470659.1"/>
    <property type="molecule type" value="Genomic_DNA"/>
</dbReference>
<keyword evidence="2" id="KW-1185">Reference proteome</keyword>
<name>A0ABR3DDI9_NEUIN</name>
<sequence>MRSWALEDSKYNVCYIPKLEHISCCGCRGSNQHGCLLEARRKVKPPRLFCSKTHKLLMTYTQRHKTGSGLDLCMPWDPLCYGERASGRMNGWWWNKIDCVLAAA</sequence>
<proteinExistence type="predicted"/>
<gene>
    <name evidence="1" type="ORF">QR685DRAFT_260443</name>
</gene>
<comment type="caution">
    <text evidence="1">The sequence shown here is derived from an EMBL/GenBank/DDBJ whole genome shotgun (WGS) entry which is preliminary data.</text>
</comment>